<dbReference type="GeneID" id="25244875"/>
<evidence type="ECO:0000313" key="2">
    <source>
        <dbReference type="EMBL" id="AKU06739.1"/>
    </source>
</evidence>
<dbReference type="EMBL" id="CP011947">
    <property type="protein sequence ID" value="AKU06739.1"/>
    <property type="molecule type" value="Genomic_DNA"/>
</dbReference>
<keyword evidence="1" id="KW-1133">Transmembrane helix</keyword>
<dbReference type="Pfam" id="PF23922">
    <property type="entry name" value="DUF7261"/>
    <property type="match status" value="1"/>
</dbReference>
<dbReference type="Proteomes" id="UP000066124">
    <property type="component" value="Chromosome"/>
</dbReference>
<keyword evidence="1" id="KW-0812">Transmembrane</keyword>
<evidence type="ECO:0000313" key="3">
    <source>
        <dbReference type="Proteomes" id="UP000066124"/>
    </source>
</evidence>
<dbReference type="RefSeq" id="WP_050458677.1">
    <property type="nucleotide sequence ID" value="NZ_CP011947.1"/>
</dbReference>
<name>A0A0K1IQQ1_HALGI</name>
<dbReference type="InterPro" id="IPR055685">
    <property type="entry name" value="DUF7261"/>
</dbReference>
<dbReference type="KEGG" id="hgi:ABY42_02900"/>
<reference evidence="3" key="1">
    <citation type="journal article" date="2015" name="J. Biotechnol.">
        <title>Complete genome sequence of Haloferax gibbonsii strain ARA6, a potential producer of polyhydroxyalkanoates and halocins isolated from Araruama, Rio de Janeiro, Brasil.</title>
        <authorList>
            <person name="Pinto L.H."/>
            <person name="D'Alincourt Carvalho-Assef A.P."/>
            <person name="Vieira R.P."/>
            <person name="Clementino M.M."/>
            <person name="Albano R.M."/>
        </authorList>
    </citation>
    <scope>NUCLEOTIDE SEQUENCE [LARGE SCALE GENOMIC DNA]</scope>
    <source>
        <strain evidence="3">ARA6</strain>
    </source>
</reference>
<sequence length="183" mass="18912">MSRSAADPDGWVASSNDDRGQLVLVSGAVVAVALLALLVVHAQLGFAGVVETTEPPPLDDVVETTDGGVEMAAAGVAGRYDWAARDAAVEDFRSRLDPALANVERAHAGEGGVALRTNDSAAAGWALRNCPDGPYREFGPCVVDDGVVVQERAGETAVVAVLVDVRIATPRSRTALTVAVRPN</sequence>
<gene>
    <name evidence="2" type="ORF">ABY42_02900</name>
</gene>
<evidence type="ECO:0000256" key="1">
    <source>
        <dbReference type="SAM" id="Phobius"/>
    </source>
</evidence>
<dbReference type="AlphaFoldDB" id="A0A0K1IQQ1"/>
<proteinExistence type="predicted"/>
<keyword evidence="1" id="KW-0472">Membrane</keyword>
<dbReference type="PATRIC" id="fig|35746.4.peg.614"/>
<protein>
    <submittedName>
        <fullName evidence="2">Uncharacterized protein</fullName>
    </submittedName>
</protein>
<accession>A0A0K1IQQ1</accession>
<organism evidence="2 3">
    <name type="scientific">Haloferax gibbonsii</name>
    <dbReference type="NCBI Taxonomy" id="35746"/>
    <lineage>
        <taxon>Archaea</taxon>
        <taxon>Methanobacteriati</taxon>
        <taxon>Methanobacteriota</taxon>
        <taxon>Stenosarchaea group</taxon>
        <taxon>Halobacteria</taxon>
        <taxon>Halobacteriales</taxon>
        <taxon>Haloferacaceae</taxon>
        <taxon>Haloferax</taxon>
    </lineage>
</organism>
<feature type="transmembrane region" description="Helical" evidence="1">
    <location>
        <begin position="20"/>
        <end position="40"/>
    </location>
</feature>